<dbReference type="PANTHER" id="PTHR43827:SF3">
    <property type="entry name" value="NADP-DEPENDENT OXIDOREDUCTASE DOMAIN-CONTAINING PROTEIN"/>
    <property type="match status" value="1"/>
</dbReference>
<evidence type="ECO:0000259" key="4">
    <source>
        <dbReference type="Pfam" id="PF00248"/>
    </source>
</evidence>
<accession>A0ABW5V1Q6</accession>
<comment type="caution">
    <text evidence="5">The sequence shown here is derived from an EMBL/GenBank/DDBJ whole genome shotgun (WGS) entry which is preliminary data.</text>
</comment>
<keyword evidence="3" id="KW-0560">Oxidoreductase</keyword>
<dbReference type="Gene3D" id="3.20.20.100">
    <property type="entry name" value="NADP-dependent oxidoreductase domain"/>
    <property type="match status" value="1"/>
</dbReference>
<sequence>MTELSPSLELRGGSRIPQLGLGVYKISNDEAPDAVASALEIGYRHFDTATLYGNEQGVGEGIRRSGIDRGDVFVTTKVWQDAHGYDETLRSFDDSLEALGFDEVDLYLIHWPAPLQDRYVETWRALLRLRDEGRAHSIGVANFKQHHLERLIDETGEAPEANQVELHLRFQQPELREFHREHGILTQAWSPLGRGKDLDQPAVLEVAGKHGCTPAQAIIAWHLAIGNVVIPKSVRPERQRENFDAIHVALDEADLAAIAAIDTGVRAGKDPDEFE</sequence>
<evidence type="ECO:0000313" key="5">
    <source>
        <dbReference type="EMBL" id="MFD2758754.1"/>
    </source>
</evidence>
<dbReference type="SUPFAM" id="SSF51430">
    <property type="entry name" value="NAD(P)-linked oxidoreductase"/>
    <property type="match status" value="1"/>
</dbReference>
<evidence type="ECO:0000256" key="1">
    <source>
        <dbReference type="ARBA" id="ARBA00007905"/>
    </source>
</evidence>
<dbReference type="PRINTS" id="PR00069">
    <property type="entry name" value="ALDKETRDTASE"/>
</dbReference>
<dbReference type="PIRSF" id="PIRSF000097">
    <property type="entry name" value="AKR"/>
    <property type="match status" value="1"/>
</dbReference>
<dbReference type="PROSITE" id="PS00798">
    <property type="entry name" value="ALDOKETO_REDUCTASE_1"/>
    <property type="match status" value="1"/>
</dbReference>
<organism evidence="5 6">
    <name type="scientific">Gulosibacter faecalis</name>
    <dbReference type="NCBI Taxonomy" id="272240"/>
    <lineage>
        <taxon>Bacteria</taxon>
        <taxon>Bacillati</taxon>
        <taxon>Actinomycetota</taxon>
        <taxon>Actinomycetes</taxon>
        <taxon>Micrococcales</taxon>
        <taxon>Microbacteriaceae</taxon>
        <taxon>Gulosibacter</taxon>
    </lineage>
</organism>
<dbReference type="InterPro" id="IPR023210">
    <property type="entry name" value="NADP_OxRdtase_dom"/>
</dbReference>
<proteinExistence type="inferred from homology"/>
<keyword evidence="6" id="KW-1185">Reference proteome</keyword>
<dbReference type="InterPro" id="IPR036812">
    <property type="entry name" value="NAD(P)_OxRdtase_dom_sf"/>
</dbReference>
<evidence type="ECO:0000256" key="2">
    <source>
        <dbReference type="ARBA" id="ARBA00022857"/>
    </source>
</evidence>
<gene>
    <name evidence="5" type="ORF">ACFSW7_10245</name>
</gene>
<dbReference type="EMBL" id="JBHUNE010000007">
    <property type="protein sequence ID" value="MFD2758754.1"/>
    <property type="molecule type" value="Genomic_DNA"/>
</dbReference>
<dbReference type="RefSeq" id="WP_019619115.1">
    <property type="nucleotide sequence ID" value="NZ_JBHUNE010000007.1"/>
</dbReference>
<dbReference type="InterPro" id="IPR020471">
    <property type="entry name" value="AKR"/>
</dbReference>
<evidence type="ECO:0000256" key="3">
    <source>
        <dbReference type="ARBA" id="ARBA00023002"/>
    </source>
</evidence>
<name>A0ABW5V1Q6_9MICO</name>
<feature type="domain" description="NADP-dependent oxidoreductase" evidence="4">
    <location>
        <begin position="23"/>
        <end position="262"/>
    </location>
</feature>
<reference evidence="6" key="1">
    <citation type="journal article" date="2019" name="Int. J. Syst. Evol. Microbiol.">
        <title>The Global Catalogue of Microorganisms (GCM) 10K type strain sequencing project: providing services to taxonomists for standard genome sequencing and annotation.</title>
        <authorList>
            <consortium name="The Broad Institute Genomics Platform"/>
            <consortium name="The Broad Institute Genome Sequencing Center for Infectious Disease"/>
            <person name="Wu L."/>
            <person name="Ma J."/>
        </authorList>
    </citation>
    <scope>NUCLEOTIDE SEQUENCE [LARGE SCALE GENOMIC DNA]</scope>
    <source>
        <strain evidence="6">TISTR 1514</strain>
    </source>
</reference>
<dbReference type="Proteomes" id="UP001597492">
    <property type="component" value="Unassembled WGS sequence"/>
</dbReference>
<dbReference type="InterPro" id="IPR018170">
    <property type="entry name" value="Aldo/ket_reductase_CS"/>
</dbReference>
<evidence type="ECO:0000313" key="6">
    <source>
        <dbReference type="Proteomes" id="UP001597492"/>
    </source>
</evidence>
<keyword evidence="2" id="KW-0521">NADP</keyword>
<comment type="similarity">
    <text evidence="1">Belongs to the aldo/keto reductase family.</text>
</comment>
<dbReference type="PANTHER" id="PTHR43827">
    <property type="entry name" value="2,5-DIKETO-D-GLUCONIC ACID REDUCTASE"/>
    <property type="match status" value="1"/>
</dbReference>
<dbReference type="Pfam" id="PF00248">
    <property type="entry name" value="Aldo_ket_red"/>
    <property type="match status" value="1"/>
</dbReference>
<protein>
    <submittedName>
        <fullName evidence="5">Aldo/keto reductase</fullName>
    </submittedName>
</protein>